<dbReference type="InterPro" id="IPR017970">
    <property type="entry name" value="Homeobox_CS"/>
</dbReference>
<feature type="region of interest" description="Disordered" evidence="11">
    <location>
        <begin position="440"/>
        <end position="469"/>
    </location>
</feature>
<keyword evidence="6 12" id="KW-0472">Membrane</keyword>
<feature type="transmembrane region" description="Helical" evidence="12">
    <location>
        <begin position="238"/>
        <end position="259"/>
    </location>
</feature>
<feature type="DNA-binding region" description="Homeobox" evidence="9">
    <location>
        <begin position="605"/>
        <end position="664"/>
    </location>
</feature>
<sequence length="752" mass="87254">MGCDNDATMDRNTIMSNITSILTDLKSATIARISTDVSPIEIYMLYIIGGFGVLTNLLTILSLLIIRTFRTKHSCFLFHHCLIGLTESILCIPFAMSYFMNKKNSLEKMIIPCDSLGHTHLACVTAQVLNIVAMVALEAYRFEDLVHQESATPLATTTVSAKTRQAEHQLYETRNHHHQQRKSSVFKSTISCSCLIFGIVIIWCSSIILHLGITWIGSEAKIYYHSVHYYCSFIITDVRGYVLYLMWIIITLCSLIITIRYIRKVYIEVKQKRKHDAPLLSLSIIKEGIDIANNALVLQQILQRITAYNFIIALFIISWFPLFIVTLCNTKFGIPQLLRIFLLIAWSNSSVSPLCYTLLIPKFGDQCLPCIKGDNRNQYDTMKSYYNRVGDRFHDLGLWEEHQREKQQQKQLKPQRHRLYRSKKRNVTTTSGEEECEMIELNRQPEKISTKKKQQQYSNRSSDKLMINNYRRPYIQRKFLNKLPTIASSSTPSSSPTFKRSILSDSSRTTTHQPQSSSSQQAQISGSSSASSSSSVSSLTDVTSQKHHNTKAESIRYDQPRRIHFEQQDYSRQNQQPHRKKRLIHFEEQQQEQQLKHTTNNNMLKRRTRTVFGVNQLQELENVFKLSHYPDSVLREKLRQVTGLSESKIQIWFQNRRAKWRKQNQLRHFGGLEDIVTTDFFVPAPKATFVRTTVDREHKNQNPHNLPNKFPMMTDNPIPIYSNDMLSPAHYLPNYLLYHVFQMINDIYPMSQ</sequence>
<accession>A0A813XAV6</accession>
<evidence type="ECO:0000256" key="6">
    <source>
        <dbReference type="ARBA" id="ARBA00023136"/>
    </source>
</evidence>
<dbReference type="EMBL" id="CAJOBA010000937">
    <property type="protein sequence ID" value="CAF3566209.1"/>
    <property type="molecule type" value="Genomic_DNA"/>
</dbReference>
<feature type="domain" description="G-protein coupled receptors family 1 profile" evidence="14">
    <location>
        <begin position="55"/>
        <end position="356"/>
    </location>
</feature>
<dbReference type="InterPro" id="IPR017452">
    <property type="entry name" value="GPCR_Rhodpsn_7TM"/>
</dbReference>
<feature type="transmembrane region" description="Helical" evidence="12">
    <location>
        <begin position="43"/>
        <end position="65"/>
    </location>
</feature>
<evidence type="ECO:0000256" key="3">
    <source>
        <dbReference type="ARBA" id="ARBA00022692"/>
    </source>
</evidence>
<proteinExistence type="predicted"/>
<evidence type="ECO:0000313" key="15">
    <source>
        <dbReference type="EMBL" id="CAF0784183.1"/>
    </source>
</evidence>
<evidence type="ECO:0000259" key="13">
    <source>
        <dbReference type="PROSITE" id="PS50071"/>
    </source>
</evidence>
<evidence type="ECO:0000313" key="16">
    <source>
        <dbReference type="EMBL" id="CAF0864229.1"/>
    </source>
</evidence>
<keyword evidence="7 9" id="KW-0371">Homeobox</keyword>
<feature type="region of interest" description="Disordered" evidence="11">
    <location>
        <begin position="486"/>
        <end position="561"/>
    </location>
</feature>
<organism evidence="16 19">
    <name type="scientific">Didymodactylos carnosus</name>
    <dbReference type="NCBI Taxonomy" id="1234261"/>
    <lineage>
        <taxon>Eukaryota</taxon>
        <taxon>Metazoa</taxon>
        <taxon>Spiralia</taxon>
        <taxon>Gnathifera</taxon>
        <taxon>Rotifera</taxon>
        <taxon>Eurotatoria</taxon>
        <taxon>Bdelloidea</taxon>
        <taxon>Philodinida</taxon>
        <taxon>Philodinidae</taxon>
        <taxon>Didymodactylos</taxon>
    </lineage>
</organism>
<comment type="caution">
    <text evidence="16">The sequence shown here is derived from an EMBL/GenBank/DDBJ whole genome shotgun (WGS) entry which is preliminary data.</text>
</comment>
<feature type="compositionally biased region" description="Low complexity" evidence="11">
    <location>
        <begin position="488"/>
        <end position="497"/>
    </location>
</feature>
<dbReference type="CDD" id="cd00637">
    <property type="entry name" value="7tm_classA_rhodopsin-like"/>
    <property type="match status" value="1"/>
</dbReference>
<protein>
    <submittedName>
        <fullName evidence="16">Uncharacterized protein</fullName>
    </submittedName>
</protein>
<evidence type="ECO:0000256" key="2">
    <source>
        <dbReference type="ARBA" id="ARBA00004370"/>
    </source>
</evidence>
<dbReference type="Proteomes" id="UP000682733">
    <property type="component" value="Unassembled WGS sequence"/>
</dbReference>
<keyword evidence="3 12" id="KW-0812">Transmembrane</keyword>
<feature type="transmembrane region" description="Helical" evidence="12">
    <location>
        <begin position="307"/>
        <end position="328"/>
    </location>
</feature>
<dbReference type="GO" id="GO:0004930">
    <property type="term" value="F:G protein-coupled receptor activity"/>
    <property type="evidence" value="ECO:0007669"/>
    <property type="project" value="InterPro"/>
</dbReference>
<dbReference type="InterPro" id="IPR001356">
    <property type="entry name" value="HD"/>
</dbReference>
<dbReference type="InterPro" id="IPR050649">
    <property type="entry name" value="Paired_Homeobox_TFs"/>
</dbReference>
<dbReference type="Proteomes" id="UP000663829">
    <property type="component" value="Unassembled WGS sequence"/>
</dbReference>
<evidence type="ECO:0000313" key="17">
    <source>
        <dbReference type="EMBL" id="CAF3566209.1"/>
    </source>
</evidence>
<dbReference type="GO" id="GO:0000981">
    <property type="term" value="F:DNA-binding transcription factor activity, RNA polymerase II-specific"/>
    <property type="evidence" value="ECO:0007669"/>
    <property type="project" value="InterPro"/>
</dbReference>
<dbReference type="PROSITE" id="PS00027">
    <property type="entry name" value="HOMEOBOX_1"/>
    <property type="match status" value="1"/>
</dbReference>
<dbReference type="CDD" id="cd00086">
    <property type="entry name" value="homeodomain"/>
    <property type="match status" value="1"/>
</dbReference>
<feature type="compositionally biased region" description="Basic and acidic residues" evidence="11">
    <location>
        <begin position="550"/>
        <end position="561"/>
    </location>
</feature>
<evidence type="ECO:0000313" key="19">
    <source>
        <dbReference type="Proteomes" id="UP000663829"/>
    </source>
</evidence>
<evidence type="ECO:0000256" key="1">
    <source>
        <dbReference type="ARBA" id="ARBA00004123"/>
    </source>
</evidence>
<evidence type="ECO:0000259" key="14">
    <source>
        <dbReference type="PROSITE" id="PS50262"/>
    </source>
</evidence>
<dbReference type="GO" id="GO:0005634">
    <property type="term" value="C:nucleus"/>
    <property type="evidence" value="ECO:0007669"/>
    <property type="project" value="UniProtKB-SubCell"/>
</dbReference>
<keyword evidence="19" id="KW-1185">Reference proteome</keyword>
<feature type="compositionally biased region" description="Low complexity" evidence="11">
    <location>
        <begin position="506"/>
        <end position="543"/>
    </location>
</feature>
<evidence type="ECO:0000256" key="11">
    <source>
        <dbReference type="SAM" id="MobiDB-lite"/>
    </source>
</evidence>
<dbReference type="PROSITE" id="PS50071">
    <property type="entry name" value="HOMEOBOX_2"/>
    <property type="match status" value="1"/>
</dbReference>
<feature type="transmembrane region" description="Helical" evidence="12">
    <location>
        <begin position="77"/>
        <end position="99"/>
    </location>
</feature>
<evidence type="ECO:0000256" key="5">
    <source>
        <dbReference type="ARBA" id="ARBA00023125"/>
    </source>
</evidence>
<dbReference type="GO" id="GO:0016020">
    <property type="term" value="C:membrane"/>
    <property type="evidence" value="ECO:0007669"/>
    <property type="project" value="UniProtKB-SubCell"/>
</dbReference>
<dbReference type="Pfam" id="PF00046">
    <property type="entry name" value="Homeodomain"/>
    <property type="match status" value="1"/>
</dbReference>
<evidence type="ECO:0000256" key="4">
    <source>
        <dbReference type="ARBA" id="ARBA00022989"/>
    </source>
</evidence>
<dbReference type="EMBL" id="CAJOBC010001056">
    <property type="protein sequence ID" value="CAF3651774.1"/>
    <property type="molecule type" value="Genomic_DNA"/>
</dbReference>
<keyword evidence="8 9" id="KW-0539">Nucleus</keyword>
<name>A0A813XAV6_9BILA</name>
<dbReference type="PANTHER" id="PTHR24329:SF362">
    <property type="entry name" value="INTESTINE-SPECIFIC HOMEOBOX"/>
    <property type="match status" value="1"/>
</dbReference>
<dbReference type="PROSITE" id="PS50262">
    <property type="entry name" value="G_PROTEIN_RECEP_F1_2"/>
    <property type="match status" value="1"/>
</dbReference>
<evidence type="ECO:0000256" key="12">
    <source>
        <dbReference type="SAM" id="Phobius"/>
    </source>
</evidence>
<feature type="transmembrane region" description="Helical" evidence="12">
    <location>
        <begin position="190"/>
        <end position="218"/>
    </location>
</feature>
<reference evidence="16" key="1">
    <citation type="submission" date="2021-02" db="EMBL/GenBank/DDBJ databases">
        <authorList>
            <person name="Nowell W R."/>
        </authorList>
    </citation>
    <scope>NUCLEOTIDE SEQUENCE</scope>
</reference>
<evidence type="ECO:0000256" key="10">
    <source>
        <dbReference type="RuleBase" id="RU000682"/>
    </source>
</evidence>
<dbReference type="Gene3D" id="1.10.10.60">
    <property type="entry name" value="Homeodomain-like"/>
    <property type="match status" value="1"/>
</dbReference>
<feature type="transmembrane region" description="Helical" evidence="12">
    <location>
        <begin position="119"/>
        <end position="140"/>
    </location>
</feature>
<dbReference type="Proteomes" id="UP000681722">
    <property type="component" value="Unassembled WGS sequence"/>
</dbReference>
<dbReference type="Gene3D" id="1.20.1070.10">
    <property type="entry name" value="Rhodopsin 7-helix transmembrane proteins"/>
    <property type="match status" value="1"/>
</dbReference>
<dbReference type="PRINTS" id="PR00237">
    <property type="entry name" value="GPCRRHODOPSN"/>
</dbReference>
<evidence type="ECO:0000313" key="18">
    <source>
        <dbReference type="EMBL" id="CAF3651774.1"/>
    </source>
</evidence>
<dbReference type="EMBL" id="CAJNOQ010001056">
    <property type="protein sequence ID" value="CAF0864229.1"/>
    <property type="molecule type" value="Genomic_DNA"/>
</dbReference>
<dbReference type="GO" id="GO:0000977">
    <property type="term" value="F:RNA polymerase II transcription regulatory region sequence-specific DNA binding"/>
    <property type="evidence" value="ECO:0007669"/>
    <property type="project" value="TreeGrafter"/>
</dbReference>
<dbReference type="InterPro" id="IPR009057">
    <property type="entry name" value="Homeodomain-like_sf"/>
</dbReference>
<evidence type="ECO:0000256" key="8">
    <source>
        <dbReference type="ARBA" id="ARBA00023242"/>
    </source>
</evidence>
<feature type="domain" description="Homeobox" evidence="13">
    <location>
        <begin position="603"/>
        <end position="663"/>
    </location>
</feature>
<dbReference type="Proteomes" id="UP000677228">
    <property type="component" value="Unassembled WGS sequence"/>
</dbReference>
<dbReference type="EMBL" id="CAJNOK010000937">
    <property type="protein sequence ID" value="CAF0784183.1"/>
    <property type="molecule type" value="Genomic_DNA"/>
</dbReference>
<comment type="subcellular location">
    <subcellularLocation>
        <location evidence="2">Membrane</location>
    </subcellularLocation>
    <subcellularLocation>
        <location evidence="1 9 10">Nucleus</location>
    </subcellularLocation>
</comment>
<dbReference type="InterPro" id="IPR000276">
    <property type="entry name" value="GPCR_Rhodpsn"/>
</dbReference>
<dbReference type="SUPFAM" id="SSF46689">
    <property type="entry name" value="Homeodomain-like"/>
    <property type="match status" value="1"/>
</dbReference>
<keyword evidence="5 9" id="KW-0238">DNA-binding</keyword>
<dbReference type="OrthoDB" id="6159439at2759"/>
<evidence type="ECO:0000256" key="7">
    <source>
        <dbReference type="ARBA" id="ARBA00023155"/>
    </source>
</evidence>
<evidence type="ECO:0000256" key="9">
    <source>
        <dbReference type="PROSITE-ProRule" id="PRU00108"/>
    </source>
</evidence>
<keyword evidence="4 12" id="KW-1133">Transmembrane helix</keyword>
<dbReference type="PANTHER" id="PTHR24329">
    <property type="entry name" value="HOMEOBOX PROTEIN ARISTALESS"/>
    <property type="match status" value="1"/>
</dbReference>
<dbReference type="SMART" id="SM00389">
    <property type="entry name" value="HOX"/>
    <property type="match status" value="1"/>
</dbReference>
<dbReference type="AlphaFoldDB" id="A0A813XAV6"/>
<dbReference type="SUPFAM" id="SSF81321">
    <property type="entry name" value="Family A G protein-coupled receptor-like"/>
    <property type="match status" value="2"/>
</dbReference>
<gene>
    <name evidence="16" type="ORF">GPM918_LOCUS6750</name>
    <name evidence="15" type="ORF">OVA965_LOCUS3776</name>
    <name evidence="18" type="ORF">SRO942_LOCUS6750</name>
    <name evidence="17" type="ORF">TMI583_LOCUS3774</name>
</gene>